<organism evidence="1 2">
    <name type="scientific">Lichtheimia ornata</name>
    <dbReference type="NCBI Taxonomy" id="688661"/>
    <lineage>
        <taxon>Eukaryota</taxon>
        <taxon>Fungi</taxon>
        <taxon>Fungi incertae sedis</taxon>
        <taxon>Mucoromycota</taxon>
        <taxon>Mucoromycotina</taxon>
        <taxon>Mucoromycetes</taxon>
        <taxon>Mucorales</taxon>
        <taxon>Lichtheimiaceae</taxon>
        <taxon>Lichtheimia</taxon>
    </lineage>
</organism>
<accession>A0AAD7XYQ0</accession>
<evidence type="ECO:0008006" key="3">
    <source>
        <dbReference type="Google" id="ProtNLM"/>
    </source>
</evidence>
<evidence type="ECO:0000313" key="1">
    <source>
        <dbReference type="EMBL" id="KAJ8659330.1"/>
    </source>
</evidence>
<dbReference type="RefSeq" id="XP_058344243.1">
    <property type="nucleotide sequence ID" value="XM_058485093.1"/>
</dbReference>
<evidence type="ECO:0000313" key="2">
    <source>
        <dbReference type="Proteomes" id="UP001234581"/>
    </source>
</evidence>
<dbReference type="Proteomes" id="UP001234581">
    <property type="component" value="Unassembled WGS sequence"/>
</dbReference>
<dbReference type="AlphaFoldDB" id="A0AAD7XYQ0"/>
<name>A0AAD7XYQ0_9FUNG</name>
<protein>
    <recommendedName>
        <fullName evidence="3">Reverse transcriptase zinc-binding domain-containing protein</fullName>
    </recommendedName>
</protein>
<reference evidence="1 2" key="1">
    <citation type="submission" date="2023-03" db="EMBL/GenBank/DDBJ databases">
        <title>Genome sequence of Lichtheimia ornata CBS 291.66.</title>
        <authorList>
            <person name="Mohabir J.T."/>
            <person name="Shea T.P."/>
            <person name="Kurbessoian T."/>
            <person name="Berby B."/>
            <person name="Fontaine J."/>
            <person name="Livny J."/>
            <person name="Gnirke A."/>
            <person name="Stajich J.E."/>
            <person name="Cuomo C.A."/>
        </authorList>
    </citation>
    <scope>NUCLEOTIDE SEQUENCE [LARGE SCALE GENOMIC DNA]</scope>
    <source>
        <strain evidence="1">CBS 291.66</strain>
    </source>
</reference>
<gene>
    <name evidence="1" type="ORF">O0I10_005045</name>
</gene>
<dbReference type="EMBL" id="JARTCD010000019">
    <property type="protein sequence ID" value="KAJ8659330.1"/>
    <property type="molecule type" value="Genomic_DNA"/>
</dbReference>
<dbReference type="GeneID" id="83212458"/>
<comment type="caution">
    <text evidence="1">The sequence shown here is derived from an EMBL/GenBank/DDBJ whole genome shotgun (WGS) entry which is preliminary data.</text>
</comment>
<sequence>MSLPAKLDLGVDEGHVDAVIDTTETDKYFFFDCPFVHEVWRNLATQFSLSSLVQWDHISTLSRIPPHPTSDTRITGTTIIACGVLAIWKAHWQFIYNDERFQAQAVAAKAATTIHQIEQEHNLLARNV</sequence>
<keyword evidence="2" id="KW-1185">Reference proteome</keyword>
<proteinExistence type="predicted"/>